<reference evidence="1 2" key="1">
    <citation type="journal article" date="2014" name="Nat. Genet.">
        <title>Genome and transcriptome of the porcine whipworm Trichuris suis.</title>
        <authorList>
            <person name="Jex A.R."/>
            <person name="Nejsum P."/>
            <person name="Schwarz E.M."/>
            <person name="Hu L."/>
            <person name="Young N.D."/>
            <person name="Hall R.S."/>
            <person name="Korhonen P.K."/>
            <person name="Liao S."/>
            <person name="Thamsborg S."/>
            <person name="Xia J."/>
            <person name="Xu P."/>
            <person name="Wang S."/>
            <person name="Scheerlinck J.P."/>
            <person name="Hofmann A."/>
            <person name="Sternberg P.W."/>
            <person name="Wang J."/>
            <person name="Gasser R.B."/>
        </authorList>
    </citation>
    <scope>NUCLEOTIDE SEQUENCE [LARGE SCALE GENOMIC DNA]</scope>
    <source>
        <strain evidence="1">DCEP-RM93M</strain>
    </source>
</reference>
<accession>A0A085MEU2</accession>
<evidence type="ECO:0000313" key="2">
    <source>
        <dbReference type="Proteomes" id="UP000030764"/>
    </source>
</evidence>
<sequence length="69" mass="7964">MFDATLSQKLRAPSVREYWQEIRIGEPESICAVLVDISRRRQGETLARTHKQLLRISLHICSVEVRTTA</sequence>
<dbReference type="EMBL" id="KL363198">
    <property type="protein sequence ID" value="KFD55738.1"/>
    <property type="molecule type" value="Genomic_DNA"/>
</dbReference>
<dbReference type="Proteomes" id="UP000030764">
    <property type="component" value="Unassembled WGS sequence"/>
</dbReference>
<gene>
    <name evidence="1" type="ORF">M513_03486</name>
</gene>
<organism evidence="1 2">
    <name type="scientific">Trichuris suis</name>
    <name type="common">pig whipworm</name>
    <dbReference type="NCBI Taxonomy" id="68888"/>
    <lineage>
        <taxon>Eukaryota</taxon>
        <taxon>Metazoa</taxon>
        <taxon>Ecdysozoa</taxon>
        <taxon>Nematoda</taxon>
        <taxon>Enoplea</taxon>
        <taxon>Dorylaimia</taxon>
        <taxon>Trichinellida</taxon>
        <taxon>Trichuridae</taxon>
        <taxon>Trichuris</taxon>
    </lineage>
</organism>
<protein>
    <submittedName>
        <fullName evidence="1">Uncharacterized protein</fullName>
    </submittedName>
</protein>
<keyword evidence="2" id="KW-1185">Reference proteome</keyword>
<dbReference type="AlphaFoldDB" id="A0A085MEU2"/>
<proteinExistence type="predicted"/>
<evidence type="ECO:0000313" key="1">
    <source>
        <dbReference type="EMBL" id="KFD55738.1"/>
    </source>
</evidence>
<name>A0A085MEU2_9BILA</name>